<organism evidence="3 4">
    <name type="scientific">Leucobacter chromiireducens subsp. solipictus</name>
    <dbReference type="NCBI Taxonomy" id="398235"/>
    <lineage>
        <taxon>Bacteria</taxon>
        <taxon>Bacillati</taxon>
        <taxon>Actinomycetota</taxon>
        <taxon>Actinomycetes</taxon>
        <taxon>Micrococcales</taxon>
        <taxon>Microbacteriaceae</taxon>
        <taxon>Leucobacter</taxon>
    </lineage>
</organism>
<keyword evidence="2" id="KW-0732">Signal</keyword>
<feature type="signal peptide" evidence="2">
    <location>
        <begin position="1"/>
        <end position="26"/>
    </location>
</feature>
<dbReference type="EMBL" id="QYAC01000003">
    <property type="protein sequence ID" value="MBL3678932.1"/>
    <property type="molecule type" value="Genomic_DNA"/>
</dbReference>
<comment type="caution">
    <text evidence="3">The sequence shown here is derived from an EMBL/GenBank/DDBJ whole genome shotgun (WGS) entry which is preliminary data.</text>
</comment>
<dbReference type="PANTHER" id="PTHR36302:SF1">
    <property type="entry name" value="COPPER CHAPERONE PCU(A)C"/>
    <property type="match status" value="1"/>
</dbReference>
<dbReference type="PROSITE" id="PS51257">
    <property type="entry name" value="PROKAR_LIPOPROTEIN"/>
    <property type="match status" value="1"/>
</dbReference>
<accession>A0ABS1SFW2</accession>
<feature type="region of interest" description="Disordered" evidence="1">
    <location>
        <begin position="169"/>
        <end position="192"/>
    </location>
</feature>
<dbReference type="InterPro" id="IPR058248">
    <property type="entry name" value="Lxx211020-like"/>
</dbReference>
<dbReference type="PANTHER" id="PTHR36302">
    <property type="entry name" value="BLR7088 PROTEIN"/>
    <property type="match status" value="1"/>
</dbReference>
<dbReference type="Proteomes" id="UP001645859">
    <property type="component" value="Unassembled WGS sequence"/>
</dbReference>
<evidence type="ECO:0000313" key="3">
    <source>
        <dbReference type="EMBL" id="MBL3678932.1"/>
    </source>
</evidence>
<evidence type="ECO:0000256" key="1">
    <source>
        <dbReference type="SAM" id="MobiDB-lite"/>
    </source>
</evidence>
<feature type="compositionally biased region" description="Basic and acidic residues" evidence="1">
    <location>
        <begin position="178"/>
        <end position="192"/>
    </location>
</feature>
<gene>
    <name evidence="3" type="ORF">D3230_06430</name>
</gene>
<dbReference type="RefSeq" id="WP_202344205.1">
    <property type="nucleotide sequence ID" value="NZ_BAAAPI010000013.1"/>
</dbReference>
<protein>
    <submittedName>
        <fullName evidence="3">Copper chaperone PCu(A)C</fullName>
    </submittedName>
</protein>
<evidence type="ECO:0000256" key="2">
    <source>
        <dbReference type="SAM" id="SignalP"/>
    </source>
</evidence>
<evidence type="ECO:0000313" key="4">
    <source>
        <dbReference type="Proteomes" id="UP001645859"/>
    </source>
</evidence>
<name>A0ABS1SFW2_9MICO</name>
<dbReference type="SUPFAM" id="SSF110087">
    <property type="entry name" value="DR1885-like metal-binding protein"/>
    <property type="match status" value="1"/>
</dbReference>
<proteinExistence type="predicted"/>
<reference evidence="3 4" key="1">
    <citation type="submission" date="2018-09" db="EMBL/GenBank/DDBJ databases">
        <title>Comparative genomics of Leucobacter spp.</title>
        <authorList>
            <person name="Reis A.C."/>
            <person name="Kolvenbach B.A."/>
            <person name="Corvini P.F.X."/>
            <person name="Nunes O.C."/>
        </authorList>
    </citation>
    <scope>NUCLEOTIDE SEQUENCE [LARGE SCALE GENOMIC DNA]</scope>
    <source>
        <strain evidence="3 4">TAN 31504</strain>
    </source>
</reference>
<sequence>MTSRTVPLTAALGVALLALTGCASSAGSSAAGDTVAVERAAHAVTLSDAWIKSADAGEMTGAFGALQNTTSTDVTVVSVRSAGATMIELHETVPNESGQMVMREVEGGFVIPANGRFDLEPGGNHIMLMDLPEALTAGEELRLTLEFADGSTSEVNALVKDYTGANESYESGGGDATAGEHGDATAGEHGEH</sequence>
<dbReference type="Pfam" id="PF04314">
    <property type="entry name" value="PCuAC"/>
    <property type="match status" value="1"/>
</dbReference>
<keyword evidence="4" id="KW-1185">Reference proteome</keyword>
<dbReference type="InterPro" id="IPR036182">
    <property type="entry name" value="PCuAC_sf"/>
</dbReference>
<dbReference type="Gene3D" id="2.60.40.1890">
    <property type="entry name" value="PCu(A)C copper chaperone"/>
    <property type="match status" value="1"/>
</dbReference>
<feature type="chain" id="PRO_5046070462" evidence="2">
    <location>
        <begin position="27"/>
        <end position="192"/>
    </location>
</feature>
<dbReference type="InterPro" id="IPR007410">
    <property type="entry name" value="LpqE-like"/>
</dbReference>